<feature type="domain" description="Threonylcarbamoyl-AMP synthase C-terminal" evidence="1">
    <location>
        <begin position="34"/>
        <end position="166"/>
    </location>
</feature>
<sequence>MDLILDGGACQVGVESTIIDLSGTTPRLLRRGHITADQIQAVLQTELIIPDSAKHTPSDEIRAPGMMAVHYAPLTTALLCPNDRLQDLINQLILENKRIAVMTYQTAMTETGQTQVMKMPQSAETYAQCLYASLRELDHQQRDVIIVEQPPTTAEWSAINDRLEKATVPDR</sequence>
<dbReference type="Proteomes" id="UP000195442">
    <property type="component" value="Unassembled WGS sequence"/>
</dbReference>
<dbReference type="AlphaFoldDB" id="A0A1R4H196"/>
<dbReference type="InterPro" id="IPR017945">
    <property type="entry name" value="DHBP_synth_RibB-like_a/b_dom"/>
</dbReference>
<gene>
    <name evidence="2" type="ORF">CRENPOLYSF2_1420001</name>
</gene>
<dbReference type="EMBL" id="FUKJ01000049">
    <property type="protein sequence ID" value="SJM90004.1"/>
    <property type="molecule type" value="Genomic_DNA"/>
</dbReference>
<dbReference type="InterPro" id="IPR038385">
    <property type="entry name" value="Sua5/YwlC_C"/>
</dbReference>
<evidence type="ECO:0000313" key="3">
    <source>
        <dbReference type="Proteomes" id="UP000195442"/>
    </source>
</evidence>
<name>A0A1R4H196_9GAMM</name>
<accession>A0A1R4H196</accession>
<dbReference type="SUPFAM" id="SSF55821">
    <property type="entry name" value="YrdC/RibB"/>
    <property type="match status" value="1"/>
</dbReference>
<evidence type="ECO:0000313" key="2">
    <source>
        <dbReference type="EMBL" id="SJM90004.1"/>
    </source>
</evidence>
<keyword evidence="3" id="KW-1185">Reference proteome</keyword>
<protein>
    <submittedName>
        <fullName evidence="2">Sua5/YciO/YrdC/YwlC family protein</fullName>
    </submittedName>
</protein>
<organism evidence="2 3">
    <name type="scientific">Crenothrix polyspora</name>
    <dbReference type="NCBI Taxonomy" id="360316"/>
    <lineage>
        <taxon>Bacteria</taxon>
        <taxon>Pseudomonadati</taxon>
        <taxon>Pseudomonadota</taxon>
        <taxon>Gammaproteobacteria</taxon>
        <taxon>Methylococcales</taxon>
        <taxon>Crenotrichaceae</taxon>
        <taxon>Crenothrix</taxon>
    </lineage>
</organism>
<reference evidence="3" key="1">
    <citation type="submission" date="2017-02" db="EMBL/GenBank/DDBJ databases">
        <authorList>
            <person name="Daims H."/>
        </authorList>
    </citation>
    <scope>NUCLEOTIDE SEQUENCE [LARGE SCALE GENOMIC DNA]</scope>
</reference>
<dbReference type="InterPro" id="IPR005145">
    <property type="entry name" value="Sua5_C"/>
</dbReference>
<dbReference type="Pfam" id="PF03481">
    <property type="entry name" value="Sua5_C"/>
    <property type="match status" value="1"/>
</dbReference>
<dbReference type="Gene3D" id="3.90.870.10">
    <property type="entry name" value="DHBP synthase"/>
    <property type="match status" value="1"/>
</dbReference>
<dbReference type="Gene3D" id="3.40.50.11030">
    <property type="entry name" value="Threonylcarbamoyl-AMP synthase, C-terminal domain"/>
    <property type="match status" value="1"/>
</dbReference>
<evidence type="ECO:0000259" key="1">
    <source>
        <dbReference type="Pfam" id="PF03481"/>
    </source>
</evidence>
<proteinExistence type="predicted"/>